<comment type="caution">
    <text evidence="2">The sequence shown here is derived from an EMBL/GenBank/DDBJ whole genome shotgun (WGS) entry which is preliminary data.</text>
</comment>
<protein>
    <submittedName>
        <fullName evidence="2">Uncharacterized protein</fullName>
    </submittedName>
</protein>
<evidence type="ECO:0000313" key="2">
    <source>
        <dbReference type="EMBL" id="KAK0178830.1"/>
    </source>
</evidence>
<dbReference type="Proteomes" id="UP001168972">
    <property type="component" value="Unassembled WGS sequence"/>
</dbReference>
<keyword evidence="1" id="KW-0732">Signal</keyword>
<feature type="signal peptide" evidence="1">
    <location>
        <begin position="1"/>
        <end position="18"/>
    </location>
</feature>
<reference evidence="2" key="1">
    <citation type="journal article" date="2023" name="bioRxiv">
        <title>Scaffold-level genome assemblies of two parasitoid biocontrol wasps reveal the parthenogenesis mechanism and an associated novel virus.</title>
        <authorList>
            <person name="Inwood S."/>
            <person name="Skelly J."/>
            <person name="Guhlin J."/>
            <person name="Harrop T."/>
            <person name="Goldson S."/>
            <person name="Dearden P."/>
        </authorList>
    </citation>
    <scope>NUCLEOTIDE SEQUENCE</scope>
    <source>
        <strain evidence="2">Lincoln</strain>
        <tissue evidence="2">Whole body</tissue>
    </source>
</reference>
<organism evidence="2 3">
    <name type="scientific">Microctonus hyperodae</name>
    <name type="common">Parasitoid wasp</name>
    <dbReference type="NCBI Taxonomy" id="165561"/>
    <lineage>
        <taxon>Eukaryota</taxon>
        <taxon>Metazoa</taxon>
        <taxon>Ecdysozoa</taxon>
        <taxon>Arthropoda</taxon>
        <taxon>Hexapoda</taxon>
        <taxon>Insecta</taxon>
        <taxon>Pterygota</taxon>
        <taxon>Neoptera</taxon>
        <taxon>Endopterygota</taxon>
        <taxon>Hymenoptera</taxon>
        <taxon>Apocrita</taxon>
        <taxon>Ichneumonoidea</taxon>
        <taxon>Braconidae</taxon>
        <taxon>Euphorinae</taxon>
        <taxon>Microctonus</taxon>
    </lineage>
</organism>
<dbReference type="EMBL" id="JAQQBR010000004">
    <property type="protein sequence ID" value="KAK0178830.1"/>
    <property type="molecule type" value="Genomic_DNA"/>
</dbReference>
<dbReference type="InterPro" id="IPR032062">
    <property type="entry name" value="DUF4803"/>
</dbReference>
<dbReference type="PANTHER" id="PTHR47890">
    <property type="entry name" value="LD24308P"/>
    <property type="match status" value="1"/>
</dbReference>
<evidence type="ECO:0000313" key="3">
    <source>
        <dbReference type="Proteomes" id="UP001168972"/>
    </source>
</evidence>
<dbReference type="AlphaFoldDB" id="A0AA39FZP4"/>
<keyword evidence="3" id="KW-1185">Reference proteome</keyword>
<dbReference type="PANTHER" id="PTHR47890:SF1">
    <property type="entry name" value="LD24308P"/>
    <property type="match status" value="1"/>
</dbReference>
<accession>A0AA39FZP4</accession>
<sequence length="646" mass="74882">MGKPCVLMLSLMMCLSLAMEDNFSFIDKLRYDLIQLKNYPINQREARDISQSYKTVFEMYEKYAEKINNAGEIMGKRHLNSLTSLWPWAMMQKHMNIIDGIYSNFLQMLHRVTLNIDPVNITQCLQFANVILKDPNVSIPAAFKHMTDIIIEQDLFILAYKEIEARVCNEKQSPQQLLFNLYNIIALTEIKGYIMMQFSYTILSLHDEEKNEFAAERNKTTRDFELRVQDILRAVKVAVAFAPRELWKCDPIKHEAGKTYTELTQLLSGYLVNEVDLNPTNTCRENCGYYSYAKVHGCYDNQYCSQQRRCNGNIVNCQYIDSDMWVCPSNNKNRRYEYIEYENGKMYGKKNTCSRPTRKVDSWWRWLFWHCSYCMCYCDDYSSSSDRYFNLRDVTSDIENNKVITGLRLVKVNQIIHIQIQESKLLGRGIINNTEISWKPVDNYSRTDIGVLNGRDYHTLTWEHRAIDLDDLFADDEHLLTGVRFRMVGAHLNFEIRVTPFNFTTGLLIKPTEKSRWMSNDQTEFSAEGKRNELQLNKPDIPTRVSTSAKPDSKSNQFLNFGPTDLEKDAAQTTIPFLDIQPVETVPAFPLSGAGIFHKGRDGSGGYIALKIMTYDFTKHLRADLPSPPSLIAHNEITADKILYSK</sequence>
<dbReference type="Pfam" id="PF16061">
    <property type="entry name" value="DUF4803"/>
    <property type="match status" value="1"/>
</dbReference>
<evidence type="ECO:0000256" key="1">
    <source>
        <dbReference type="SAM" id="SignalP"/>
    </source>
</evidence>
<feature type="chain" id="PRO_5041314217" evidence="1">
    <location>
        <begin position="19"/>
        <end position="646"/>
    </location>
</feature>
<gene>
    <name evidence="2" type="ORF">PV327_007678</name>
</gene>
<reference evidence="2" key="2">
    <citation type="submission" date="2023-03" db="EMBL/GenBank/DDBJ databases">
        <authorList>
            <person name="Inwood S.N."/>
            <person name="Skelly J.G."/>
            <person name="Guhlin J."/>
            <person name="Harrop T.W.R."/>
            <person name="Goldson S.G."/>
            <person name="Dearden P.K."/>
        </authorList>
    </citation>
    <scope>NUCLEOTIDE SEQUENCE</scope>
    <source>
        <strain evidence="2">Lincoln</strain>
        <tissue evidence="2">Whole body</tissue>
    </source>
</reference>
<proteinExistence type="predicted"/>
<name>A0AA39FZP4_MICHY</name>